<dbReference type="Proteomes" id="UP000053947">
    <property type="component" value="Unassembled WGS sequence"/>
</dbReference>
<feature type="domain" description="Semialdehyde dehydrogenase NAD-binding" evidence="17">
    <location>
        <begin position="12"/>
        <end position="127"/>
    </location>
</feature>
<dbReference type="InterPro" id="IPR000319">
    <property type="entry name" value="Asp-semialdehyde_DH_CS"/>
</dbReference>
<feature type="binding site" evidence="15">
    <location>
        <begin position="47"/>
        <end position="48"/>
    </location>
    <ligand>
        <name>NADP(+)</name>
        <dbReference type="ChEBI" id="CHEBI:58349"/>
    </ligand>
</feature>
<evidence type="ECO:0000256" key="14">
    <source>
        <dbReference type="ARBA" id="ARBA00047891"/>
    </source>
</evidence>
<evidence type="ECO:0000256" key="4">
    <source>
        <dbReference type="ARBA" id="ARBA00010584"/>
    </source>
</evidence>
<dbReference type="EC" id="1.2.1.11" evidence="6 15"/>
<dbReference type="PANTHER" id="PTHR46278">
    <property type="entry name" value="DEHYDROGENASE, PUTATIVE-RELATED"/>
    <property type="match status" value="1"/>
</dbReference>
<dbReference type="InterPro" id="IPR005986">
    <property type="entry name" value="Asp_semialdehyde_DH_beta"/>
</dbReference>
<dbReference type="GO" id="GO:0071266">
    <property type="term" value="P:'de novo' L-methionine biosynthetic process"/>
    <property type="evidence" value="ECO:0007669"/>
    <property type="project" value="UniProtKB-UniRule"/>
</dbReference>
<dbReference type="Pfam" id="PF02774">
    <property type="entry name" value="Semialdhyde_dhC"/>
    <property type="match status" value="1"/>
</dbReference>
<dbReference type="PIRSF" id="PIRSF000148">
    <property type="entry name" value="ASA_dh"/>
    <property type="match status" value="1"/>
</dbReference>
<keyword evidence="8 15" id="KW-0791">Threonine biosynthesis</keyword>
<evidence type="ECO:0000313" key="18">
    <source>
        <dbReference type="EMBL" id="KTB48376.1"/>
    </source>
</evidence>
<dbReference type="GO" id="GO:0004073">
    <property type="term" value="F:aspartate-semialdehyde dehydrogenase activity"/>
    <property type="evidence" value="ECO:0007669"/>
    <property type="project" value="UniProtKB-UniRule"/>
</dbReference>
<feature type="binding site" evidence="15">
    <location>
        <position position="322"/>
    </location>
    <ligand>
        <name>NADP(+)</name>
        <dbReference type="ChEBI" id="CHEBI:58349"/>
    </ligand>
</feature>
<gene>
    <name evidence="15" type="primary">asd</name>
    <name evidence="18" type="ORF">DEALK_12220</name>
</gene>
<evidence type="ECO:0000256" key="1">
    <source>
        <dbReference type="ARBA" id="ARBA00005021"/>
    </source>
</evidence>
<dbReference type="Pfam" id="PF01118">
    <property type="entry name" value="Semialdhyde_dh"/>
    <property type="match status" value="1"/>
</dbReference>
<feature type="binding site" evidence="15">
    <location>
        <position position="107"/>
    </location>
    <ligand>
        <name>phosphate</name>
        <dbReference type="ChEBI" id="CHEBI:43474"/>
    </ligand>
</feature>
<dbReference type="PATRIC" id="fig|1217799.6.peg.1264"/>
<evidence type="ECO:0000256" key="6">
    <source>
        <dbReference type="ARBA" id="ARBA00013120"/>
    </source>
</evidence>
<dbReference type="CDD" id="cd18131">
    <property type="entry name" value="ASADH_C_bac_euk_like"/>
    <property type="match status" value="1"/>
</dbReference>
<comment type="caution">
    <text evidence="18">The sequence shown here is derived from an EMBL/GenBank/DDBJ whole genome shotgun (WGS) entry which is preliminary data.</text>
</comment>
<evidence type="ECO:0000256" key="9">
    <source>
        <dbReference type="ARBA" id="ARBA00022857"/>
    </source>
</evidence>
<feature type="binding site" evidence="15">
    <location>
        <position position="242"/>
    </location>
    <ligand>
        <name>substrate</name>
    </ligand>
</feature>
<dbReference type="EMBL" id="LFDV01000002">
    <property type="protein sequence ID" value="KTB48376.1"/>
    <property type="molecule type" value="Genomic_DNA"/>
</dbReference>
<dbReference type="GO" id="GO:0046983">
    <property type="term" value="F:protein dimerization activity"/>
    <property type="evidence" value="ECO:0007669"/>
    <property type="project" value="InterPro"/>
</dbReference>
<evidence type="ECO:0000256" key="8">
    <source>
        <dbReference type="ARBA" id="ARBA00022697"/>
    </source>
</evidence>
<dbReference type="InterPro" id="IPR000534">
    <property type="entry name" value="Semialdehyde_DH_NAD-bd"/>
</dbReference>
<evidence type="ECO:0000256" key="12">
    <source>
        <dbReference type="ARBA" id="ARBA00023154"/>
    </source>
</evidence>
<dbReference type="GO" id="GO:0050661">
    <property type="term" value="F:NADP binding"/>
    <property type="evidence" value="ECO:0007669"/>
    <property type="project" value="UniProtKB-UniRule"/>
</dbReference>
<evidence type="ECO:0000256" key="11">
    <source>
        <dbReference type="ARBA" id="ARBA00023002"/>
    </source>
</evidence>
<feature type="binding site" evidence="15">
    <location>
        <position position="163"/>
    </location>
    <ligand>
        <name>substrate</name>
    </ligand>
</feature>
<dbReference type="HAMAP" id="MF_02121">
    <property type="entry name" value="ASADH"/>
    <property type="match status" value="1"/>
</dbReference>
<evidence type="ECO:0000256" key="5">
    <source>
        <dbReference type="ARBA" id="ARBA00011738"/>
    </source>
</evidence>
<comment type="subunit">
    <text evidence="5 15">Homodimer.</text>
</comment>
<evidence type="ECO:0000256" key="16">
    <source>
        <dbReference type="PIRSR" id="PIRSR000148-1"/>
    </source>
</evidence>
<reference evidence="18 19" key="1">
    <citation type="submission" date="2015-06" db="EMBL/GenBank/DDBJ databases">
        <title>Genome sequence of the organohalide-respiring Dehalogenimonas alkenigignens type strain (IP3-3T).</title>
        <authorList>
            <person name="Key T.A."/>
            <person name="Richmond D.P."/>
            <person name="Bowman K.S."/>
            <person name="Cho Y.-J."/>
            <person name="Chun J."/>
            <person name="da Costa M.S."/>
            <person name="Rainey F.A."/>
            <person name="Moe W.M."/>
        </authorList>
    </citation>
    <scope>NUCLEOTIDE SEQUENCE [LARGE SCALE GENOMIC DNA]</scope>
    <source>
        <strain evidence="18 19">IP3-3</strain>
    </source>
</reference>
<dbReference type="GO" id="GO:0009089">
    <property type="term" value="P:lysine biosynthetic process via diaminopimelate"/>
    <property type="evidence" value="ECO:0007669"/>
    <property type="project" value="UniProtKB-UniRule"/>
</dbReference>
<dbReference type="SUPFAM" id="SSF55347">
    <property type="entry name" value="Glyceraldehyde-3-phosphate dehydrogenase-like, C-terminal domain"/>
    <property type="match status" value="1"/>
</dbReference>
<evidence type="ECO:0000259" key="17">
    <source>
        <dbReference type="SMART" id="SM00859"/>
    </source>
</evidence>
<accession>A0A0W0GIM4</accession>
<keyword evidence="12 15" id="KW-0457">Lysine biosynthesis</keyword>
<sequence length="346" mass="37718">MSQREIDLNGLRVAIVGATGMVGQEFVKILTQRNFPLKSLTLLASDRSAGKKVMFKGEEIEVKETSPDSFNDIDLALFSAGADISRHFSPIAAQKGVVVIDNSAAFRYEADVPLVVPEVNIEDAKNHKGIIANPNCSTIQMVTALYPLHKVNPIKRIVVSTYQAVSGTGSAAMEVLTAQAKTVLAGEPVTPHIYPHQIAFNLIPEIDVFFDTGYTKEEWKMLVETRKIMHAPAIALSATCVRVPVYIGHSEAVNVEFERPFPPTEARAILVQAPGVRVLDDPTVNLYPHPWMAAGTDETFVGRIREDSSHPGGLVMWIVADNVRKGAALNAVQIAEEMLKRGWLGG</sequence>
<feature type="active site" description="Proton acceptor" evidence="15 16">
    <location>
        <position position="249"/>
    </location>
</feature>
<dbReference type="Gene3D" id="3.40.50.720">
    <property type="entry name" value="NAD(P)-binding Rossmann-like Domain"/>
    <property type="match status" value="1"/>
</dbReference>
<dbReference type="GO" id="GO:0009088">
    <property type="term" value="P:threonine biosynthetic process"/>
    <property type="evidence" value="ECO:0007669"/>
    <property type="project" value="UniProtKB-UniRule"/>
</dbReference>
<dbReference type="PANTHER" id="PTHR46278:SF2">
    <property type="entry name" value="ASPARTATE-SEMIALDEHYDE DEHYDROGENASE"/>
    <property type="match status" value="1"/>
</dbReference>
<dbReference type="UniPathway" id="UPA00051">
    <property type="reaction ID" value="UER00464"/>
</dbReference>
<keyword evidence="9 15" id="KW-0521">NADP</keyword>
<dbReference type="AlphaFoldDB" id="A0A0W0GIM4"/>
<name>A0A0W0GIM4_9CHLR</name>
<evidence type="ECO:0000313" key="19">
    <source>
        <dbReference type="Proteomes" id="UP000053947"/>
    </source>
</evidence>
<dbReference type="GO" id="GO:0009097">
    <property type="term" value="P:isoleucine biosynthetic process"/>
    <property type="evidence" value="ECO:0007669"/>
    <property type="project" value="UniProtKB-UniRule"/>
</dbReference>
<keyword evidence="13 15" id="KW-0486">Methionine biosynthesis</keyword>
<dbReference type="InterPro" id="IPR012080">
    <property type="entry name" value="Asp_semialdehyde_DH"/>
</dbReference>
<comment type="catalytic activity">
    <reaction evidence="14 15">
        <text>L-aspartate 4-semialdehyde + phosphate + NADP(+) = 4-phospho-L-aspartate + NADPH + H(+)</text>
        <dbReference type="Rhea" id="RHEA:24284"/>
        <dbReference type="ChEBI" id="CHEBI:15378"/>
        <dbReference type="ChEBI" id="CHEBI:43474"/>
        <dbReference type="ChEBI" id="CHEBI:57535"/>
        <dbReference type="ChEBI" id="CHEBI:57783"/>
        <dbReference type="ChEBI" id="CHEBI:58349"/>
        <dbReference type="ChEBI" id="CHEBI:537519"/>
        <dbReference type="EC" id="1.2.1.11"/>
    </reaction>
</comment>
<keyword evidence="7 15" id="KW-0028">Amino-acid biosynthesis</keyword>
<proteinExistence type="inferred from homology"/>
<evidence type="ECO:0000256" key="7">
    <source>
        <dbReference type="ARBA" id="ARBA00022605"/>
    </source>
</evidence>
<protein>
    <recommendedName>
        <fullName evidence="6 15">Aspartate-semialdehyde dehydrogenase</fullName>
        <shortName evidence="15">ASA dehydrogenase</shortName>
        <shortName evidence="15">ASADH</shortName>
        <ecNumber evidence="6 15">1.2.1.11</ecNumber>
    </recommendedName>
    <alternativeName>
        <fullName evidence="15">Aspartate-beta-semialdehyde dehydrogenase</fullName>
    </alternativeName>
</protein>
<comment type="caution">
    <text evidence="15">Lacks conserved residue(s) required for the propagation of feature annotation.</text>
</comment>
<evidence type="ECO:0000256" key="15">
    <source>
        <dbReference type="HAMAP-Rule" id="MF_02121"/>
    </source>
</evidence>
<dbReference type="UniPathway" id="UPA00034">
    <property type="reaction ID" value="UER00016"/>
</dbReference>
<dbReference type="InterPro" id="IPR012280">
    <property type="entry name" value="Semialdhyde_DH_dimer_dom"/>
</dbReference>
<dbReference type="STRING" id="1217799.DEALK_12220"/>
<evidence type="ECO:0000256" key="2">
    <source>
        <dbReference type="ARBA" id="ARBA00005076"/>
    </source>
</evidence>
<evidence type="ECO:0000256" key="3">
    <source>
        <dbReference type="ARBA" id="ARBA00005097"/>
    </source>
</evidence>
<feature type="active site" description="Acyl-thioester intermediate" evidence="15 16">
    <location>
        <position position="136"/>
    </location>
</feature>
<feature type="binding site" evidence="15">
    <location>
        <begin position="19"/>
        <end position="22"/>
    </location>
    <ligand>
        <name>NADP(+)</name>
        <dbReference type="ChEBI" id="CHEBI:58349"/>
    </ligand>
</feature>
<keyword evidence="10 15" id="KW-0220">Diaminopimelate biosynthesis</keyword>
<dbReference type="NCBIfam" id="TIGR01296">
    <property type="entry name" value="asd_B"/>
    <property type="match status" value="1"/>
</dbReference>
<dbReference type="SMART" id="SM00859">
    <property type="entry name" value="Semialdhyde_dh"/>
    <property type="match status" value="1"/>
</dbReference>
<keyword evidence="19" id="KW-1185">Reference proteome</keyword>
<dbReference type="SUPFAM" id="SSF51735">
    <property type="entry name" value="NAD(P)-binding Rossmann-fold domains"/>
    <property type="match status" value="1"/>
</dbReference>
<comment type="similarity">
    <text evidence="4 15">Belongs to the aspartate-semialdehyde dehydrogenase family.</text>
</comment>
<dbReference type="PROSITE" id="PS01103">
    <property type="entry name" value="ASD"/>
    <property type="match status" value="1"/>
</dbReference>
<dbReference type="InterPro" id="IPR036291">
    <property type="entry name" value="NAD(P)-bd_dom_sf"/>
</dbReference>
<evidence type="ECO:0000256" key="10">
    <source>
        <dbReference type="ARBA" id="ARBA00022915"/>
    </source>
</evidence>
<comment type="pathway">
    <text evidence="3 15">Amino-acid biosynthesis; L-threonine biosynthesis; L-threonine from L-aspartate: step 2/5.</text>
</comment>
<comment type="pathway">
    <text evidence="2 15">Amino-acid biosynthesis; L-lysine biosynthesis via DAP pathway; (S)-tetrahydrodipicolinate from L-aspartate: step 2/4.</text>
</comment>
<dbReference type="NCBIfam" id="NF011456">
    <property type="entry name" value="PRK14874.1"/>
    <property type="match status" value="1"/>
</dbReference>
<comment type="pathway">
    <text evidence="1 15">Amino-acid biosynthesis; L-methionine biosynthesis via de novo pathway; L-homoserine from L-aspartate: step 2/3.</text>
</comment>
<evidence type="ECO:0000256" key="13">
    <source>
        <dbReference type="ARBA" id="ARBA00023167"/>
    </source>
</evidence>
<feature type="binding site" evidence="15">
    <location>
        <begin position="166"/>
        <end position="167"/>
    </location>
    <ligand>
        <name>NADP(+)</name>
        <dbReference type="ChEBI" id="CHEBI:58349"/>
    </ligand>
</feature>
<dbReference type="Gene3D" id="3.30.360.10">
    <property type="entry name" value="Dihydrodipicolinate Reductase, domain 2"/>
    <property type="match status" value="1"/>
</dbReference>
<dbReference type="UniPathway" id="UPA00050">
    <property type="reaction ID" value="UER00463"/>
</dbReference>
<dbReference type="CDD" id="cd02316">
    <property type="entry name" value="VcASADH2_like_N"/>
    <property type="match status" value="1"/>
</dbReference>
<comment type="function">
    <text evidence="15">Catalyzes the NADPH-dependent formation of L-aspartate-semialdehyde (L-ASA) by the reductive dephosphorylation of L-aspartyl-4-phosphate.</text>
</comment>
<organism evidence="18 19">
    <name type="scientific">Dehalogenimonas alkenigignens</name>
    <dbReference type="NCBI Taxonomy" id="1217799"/>
    <lineage>
        <taxon>Bacteria</taxon>
        <taxon>Bacillati</taxon>
        <taxon>Chloroflexota</taxon>
        <taxon>Dehalococcoidia</taxon>
        <taxon>Dehalococcoidales</taxon>
        <taxon>Dehalococcoidaceae</taxon>
        <taxon>Dehalogenimonas</taxon>
    </lineage>
</organism>
<dbReference type="GO" id="GO:0019877">
    <property type="term" value="P:diaminopimelate biosynthetic process"/>
    <property type="evidence" value="ECO:0007669"/>
    <property type="project" value="UniProtKB-UniRule"/>
</dbReference>
<dbReference type="GO" id="GO:0051287">
    <property type="term" value="F:NAD binding"/>
    <property type="evidence" value="ECO:0007669"/>
    <property type="project" value="InterPro"/>
</dbReference>
<keyword evidence="11 15" id="KW-0560">Oxidoreductase</keyword>